<dbReference type="Pfam" id="PF18701">
    <property type="entry name" value="DUF5641"/>
    <property type="match status" value="1"/>
</dbReference>
<dbReference type="PANTHER" id="PTHR47331:SF1">
    <property type="entry name" value="GAG-LIKE PROTEIN"/>
    <property type="match status" value="1"/>
</dbReference>
<dbReference type="PANTHER" id="PTHR47331">
    <property type="entry name" value="PHD-TYPE DOMAIN-CONTAINING PROTEIN"/>
    <property type="match status" value="1"/>
</dbReference>
<accession>A0A8X6S8V6</accession>
<sequence>MTQHFWNRWSSEYLTLLQSSAKRRIVQKNLDIGDLILIKQDNSPTLQWKLGKVTEAFCGKDGKVRKVKIKTQTSELVRPTIKLYRLPINT</sequence>
<dbReference type="AlphaFoldDB" id="A0A8X6S8V6"/>
<proteinExistence type="predicted"/>
<gene>
    <name evidence="2" type="primary">AVEN_164468_1</name>
    <name evidence="2" type="ORF">TNCV_482541</name>
</gene>
<evidence type="ECO:0000313" key="3">
    <source>
        <dbReference type="Proteomes" id="UP000887159"/>
    </source>
</evidence>
<dbReference type="EMBL" id="BMAU01021264">
    <property type="protein sequence ID" value="GFY06850.1"/>
    <property type="molecule type" value="Genomic_DNA"/>
</dbReference>
<keyword evidence="3" id="KW-1185">Reference proteome</keyword>
<evidence type="ECO:0000313" key="2">
    <source>
        <dbReference type="EMBL" id="GFY06850.1"/>
    </source>
</evidence>
<comment type="caution">
    <text evidence="2">The sequence shown here is derived from an EMBL/GenBank/DDBJ whole genome shotgun (WGS) entry which is preliminary data.</text>
</comment>
<name>A0A8X6S8V6_TRICX</name>
<organism evidence="2 3">
    <name type="scientific">Trichonephila clavipes</name>
    <name type="common">Golden silk orbweaver</name>
    <name type="synonym">Nephila clavipes</name>
    <dbReference type="NCBI Taxonomy" id="2585209"/>
    <lineage>
        <taxon>Eukaryota</taxon>
        <taxon>Metazoa</taxon>
        <taxon>Ecdysozoa</taxon>
        <taxon>Arthropoda</taxon>
        <taxon>Chelicerata</taxon>
        <taxon>Arachnida</taxon>
        <taxon>Araneae</taxon>
        <taxon>Araneomorphae</taxon>
        <taxon>Entelegynae</taxon>
        <taxon>Araneoidea</taxon>
        <taxon>Nephilidae</taxon>
        <taxon>Trichonephila</taxon>
    </lineage>
</organism>
<evidence type="ECO:0000259" key="1">
    <source>
        <dbReference type="Pfam" id="PF18701"/>
    </source>
</evidence>
<dbReference type="InterPro" id="IPR040676">
    <property type="entry name" value="DUF5641"/>
</dbReference>
<dbReference type="Proteomes" id="UP000887159">
    <property type="component" value="Unassembled WGS sequence"/>
</dbReference>
<feature type="domain" description="DUF5641" evidence="1">
    <location>
        <begin position="1"/>
        <end position="85"/>
    </location>
</feature>
<reference evidence="2" key="1">
    <citation type="submission" date="2020-08" db="EMBL/GenBank/DDBJ databases">
        <title>Multicomponent nature underlies the extraordinary mechanical properties of spider dragline silk.</title>
        <authorList>
            <person name="Kono N."/>
            <person name="Nakamura H."/>
            <person name="Mori M."/>
            <person name="Yoshida Y."/>
            <person name="Ohtoshi R."/>
            <person name="Malay A.D."/>
            <person name="Moran D.A.P."/>
            <person name="Tomita M."/>
            <person name="Numata K."/>
            <person name="Arakawa K."/>
        </authorList>
    </citation>
    <scope>NUCLEOTIDE SEQUENCE</scope>
</reference>
<protein>
    <submittedName>
        <fullName evidence="2">Integrase catalytic domain-containing protein</fullName>
    </submittedName>
</protein>